<evidence type="ECO:0000313" key="2">
    <source>
        <dbReference type="Proteomes" id="UP000199735"/>
    </source>
</evidence>
<dbReference type="AlphaFoldDB" id="A0AAX2EJS8"/>
<sequence>MSKPQLKDKQEIIHLLNLIQCTSKRKKTDSSQIIPICEVLHQDQKKVSCL</sequence>
<protein>
    <recommendedName>
        <fullName evidence="3">Fur-regulated basic protein FbpA</fullName>
    </recommendedName>
</protein>
<proteinExistence type="predicted"/>
<dbReference type="EMBL" id="FOCD01000006">
    <property type="protein sequence ID" value="SEO07818.1"/>
    <property type="molecule type" value="Genomic_DNA"/>
</dbReference>
<reference evidence="1 2" key="1">
    <citation type="submission" date="2016-10" db="EMBL/GenBank/DDBJ databases">
        <authorList>
            <person name="Varghese N."/>
            <person name="Submissions S."/>
        </authorList>
    </citation>
    <scope>NUCLEOTIDE SEQUENCE [LARGE SCALE GENOMIC DNA]</scope>
    <source>
        <strain evidence="1 2">DSM 21619</strain>
    </source>
</reference>
<organism evidence="1 2">
    <name type="scientific">Terribacillus saccharophilus</name>
    <dbReference type="NCBI Taxonomy" id="361277"/>
    <lineage>
        <taxon>Bacteria</taxon>
        <taxon>Bacillati</taxon>
        <taxon>Bacillota</taxon>
        <taxon>Bacilli</taxon>
        <taxon>Bacillales</taxon>
        <taxon>Bacillaceae</taxon>
        <taxon>Terribacillus</taxon>
    </lineage>
</organism>
<evidence type="ECO:0008006" key="3">
    <source>
        <dbReference type="Google" id="ProtNLM"/>
    </source>
</evidence>
<evidence type="ECO:0000313" key="1">
    <source>
        <dbReference type="EMBL" id="SEO07818.1"/>
    </source>
</evidence>
<gene>
    <name evidence="1" type="ORF">SAMN04489762_3432</name>
</gene>
<name>A0AAX2EJS8_9BACI</name>
<accession>A0AAX2EJS8</accession>
<comment type="caution">
    <text evidence="1">The sequence shown here is derived from an EMBL/GenBank/DDBJ whole genome shotgun (WGS) entry which is preliminary data.</text>
</comment>
<dbReference type="Proteomes" id="UP000199735">
    <property type="component" value="Unassembled WGS sequence"/>
</dbReference>